<protein>
    <recommendedName>
        <fullName evidence="4">Autotransporter domain-containing protein</fullName>
    </recommendedName>
</protein>
<keyword evidence="1" id="KW-0175">Coiled coil</keyword>
<organism evidence="2 3">
    <name type="scientific">Sneathia sanguinegens</name>
    <dbReference type="NCBI Taxonomy" id="40543"/>
    <lineage>
        <taxon>Bacteria</taxon>
        <taxon>Fusobacteriati</taxon>
        <taxon>Fusobacteriota</taxon>
        <taxon>Fusobacteriia</taxon>
        <taxon>Fusobacteriales</taxon>
        <taxon>Leptotrichiaceae</taxon>
        <taxon>Sneathia</taxon>
    </lineage>
</organism>
<gene>
    <name evidence="2" type="ORF">QQA45_04170</name>
</gene>
<dbReference type="EMBL" id="JASSPP010000006">
    <property type="protein sequence ID" value="MDK9580709.1"/>
    <property type="molecule type" value="Genomic_DNA"/>
</dbReference>
<comment type="caution">
    <text evidence="2">The sequence shown here is derived from an EMBL/GenBank/DDBJ whole genome shotgun (WGS) entry which is preliminary data.</text>
</comment>
<evidence type="ECO:0000313" key="2">
    <source>
        <dbReference type="EMBL" id="MDK9580709.1"/>
    </source>
</evidence>
<feature type="coiled-coil region" evidence="1">
    <location>
        <begin position="8"/>
        <end position="88"/>
    </location>
</feature>
<keyword evidence="3" id="KW-1185">Reference proteome</keyword>
<name>A0ABT7HJL1_9FUSO</name>
<evidence type="ECO:0000313" key="3">
    <source>
        <dbReference type="Proteomes" id="UP001225134"/>
    </source>
</evidence>
<dbReference type="RefSeq" id="WP_285152986.1">
    <property type="nucleotide sequence ID" value="NZ_JASSPP010000006.1"/>
</dbReference>
<dbReference type="Proteomes" id="UP001225134">
    <property type="component" value="Unassembled WGS sequence"/>
</dbReference>
<feature type="coiled-coil region" evidence="1">
    <location>
        <begin position="112"/>
        <end position="216"/>
    </location>
</feature>
<accession>A0ABT7HJL1</accession>
<reference evidence="2 3" key="1">
    <citation type="submission" date="2023-06" db="EMBL/GenBank/DDBJ databases">
        <title>Antibody response to the Sneathia vaginalis cytopathogenic toxin A during pregnancy.</title>
        <authorList>
            <person name="Mccoy Z.T."/>
            <person name="Serrano M.G."/>
            <person name="Spaine K."/>
            <person name="Edwards D.J."/>
            <person name="Buck G.A."/>
            <person name="Jefferson K."/>
        </authorList>
    </citation>
    <scope>NUCLEOTIDE SEQUENCE [LARGE SCALE GENOMIC DNA]</scope>
    <source>
        <strain evidence="2 3">CCUG 42621</strain>
    </source>
</reference>
<sequence length="359" mass="41608">MYENRLERKDIKKQIESAKNKIEQIKRDLRIKQQELEINQIADRIVSNYINETELTISTIDNKIKELNSKIEENQNEIAKKYKEYDNKFKDITRKTTLKNLNNKPDEKTKIIQNKEAELEAAKTSLKKVSDEENTLKNDFDALSNRKAGIENKQDKKAKFDEDNKNLTENETELKKEGFTGEIKAEDVEKKLNEVNAEIDKNERNKEEQIKDIKENPYNKMEENTVYVGAKLGVEYAYKNLGVEGKLTLGTAYKSVKKDKEKVESKFMPYAKLNGKINYNFEIKKNIFIVPELSGQVTADKLTTSDLNIKYSLTPKVAFKCTPVNNLLISADLELSNNFEKVQYKESALGTNISIKYMW</sequence>
<proteinExistence type="predicted"/>
<evidence type="ECO:0000256" key="1">
    <source>
        <dbReference type="SAM" id="Coils"/>
    </source>
</evidence>
<evidence type="ECO:0008006" key="4">
    <source>
        <dbReference type="Google" id="ProtNLM"/>
    </source>
</evidence>